<accession>A0ACC0WX86</accession>
<dbReference type="EMBL" id="CM047750">
    <property type="protein sequence ID" value="KAJ0006720.1"/>
    <property type="molecule type" value="Genomic_DNA"/>
</dbReference>
<organism evidence="1 2">
    <name type="scientific">Pistacia integerrima</name>
    <dbReference type="NCBI Taxonomy" id="434235"/>
    <lineage>
        <taxon>Eukaryota</taxon>
        <taxon>Viridiplantae</taxon>
        <taxon>Streptophyta</taxon>
        <taxon>Embryophyta</taxon>
        <taxon>Tracheophyta</taxon>
        <taxon>Spermatophyta</taxon>
        <taxon>Magnoliopsida</taxon>
        <taxon>eudicotyledons</taxon>
        <taxon>Gunneridae</taxon>
        <taxon>Pentapetalae</taxon>
        <taxon>rosids</taxon>
        <taxon>malvids</taxon>
        <taxon>Sapindales</taxon>
        <taxon>Anacardiaceae</taxon>
        <taxon>Pistacia</taxon>
    </lineage>
</organism>
<evidence type="ECO:0000313" key="1">
    <source>
        <dbReference type="EMBL" id="KAJ0006720.1"/>
    </source>
</evidence>
<name>A0ACC0WX86_9ROSI</name>
<sequence length="381" mass="42343">MISLSFIYGVSLVVFAAIFATTTSLQSRRHAALFVFGDSLYDPGNNNFINSSITHKANYPPYGETFFRFPTGRFSDGRLIPDFIAKYAHLPYWKPYLAPGQHEFINGANFASGGASAIADNDPTVISLEAQLSNFKEVVSLLKQQLGDSEAEQILMNAVYLSSIGGVDYEAFDVQYPNATESEMENYVQVVIGNILNVIKEIYALGGRKFAFQNVAPLGCSPLSKQSDNLTKAECWKDTQALARQHNQALVTAAKELEIQLPGFNFIIFDYFTTLMNLQFNPLKYGFKEADIACCGSGTYHASDCGIGDYELCRNPNEYVYFDGEHLTDKAYSRLGALFWEGGMNVTAPLNMKQLFELELQPSEIKKFREDDDDGGATNDE</sequence>
<comment type="caution">
    <text evidence="1">The sequence shown here is derived from an EMBL/GenBank/DDBJ whole genome shotgun (WGS) entry which is preliminary data.</text>
</comment>
<gene>
    <name evidence="1" type="ORF">Pint_28820</name>
</gene>
<proteinExistence type="predicted"/>
<keyword evidence="2" id="KW-1185">Reference proteome</keyword>
<protein>
    <submittedName>
        <fullName evidence="1">Uncharacterized protein</fullName>
    </submittedName>
</protein>
<reference evidence="2" key="1">
    <citation type="journal article" date="2023" name="G3 (Bethesda)">
        <title>Genome assembly and association tests identify interacting loci associated with vigor, precocity, and sex in interspecific pistachio rootstocks.</title>
        <authorList>
            <person name="Palmer W."/>
            <person name="Jacygrad E."/>
            <person name="Sagayaradj S."/>
            <person name="Cavanaugh K."/>
            <person name="Han R."/>
            <person name="Bertier L."/>
            <person name="Beede B."/>
            <person name="Kafkas S."/>
            <person name="Golino D."/>
            <person name="Preece J."/>
            <person name="Michelmore R."/>
        </authorList>
    </citation>
    <scope>NUCLEOTIDE SEQUENCE [LARGE SCALE GENOMIC DNA]</scope>
</reference>
<dbReference type="Proteomes" id="UP001163603">
    <property type="component" value="Chromosome 15"/>
</dbReference>
<evidence type="ECO:0000313" key="2">
    <source>
        <dbReference type="Proteomes" id="UP001163603"/>
    </source>
</evidence>